<dbReference type="InterPro" id="IPR050190">
    <property type="entry name" value="UPF0213_domain"/>
</dbReference>
<comment type="similarity">
    <text evidence="1">Belongs to the UPF0213 family.</text>
</comment>
<evidence type="ECO:0000259" key="3">
    <source>
        <dbReference type="PROSITE" id="PS50164"/>
    </source>
</evidence>
<dbReference type="EMBL" id="BNAQ01000005">
    <property type="protein sequence ID" value="GHH22555.1"/>
    <property type="molecule type" value="Genomic_DNA"/>
</dbReference>
<proteinExistence type="inferred from homology"/>
<dbReference type="InterPro" id="IPR000305">
    <property type="entry name" value="GIY-YIG_endonuc"/>
</dbReference>
<evidence type="ECO:0000313" key="4">
    <source>
        <dbReference type="EMBL" id="GHH22555.1"/>
    </source>
</evidence>
<evidence type="ECO:0000256" key="2">
    <source>
        <dbReference type="SAM" id="MobiDB-lite"/>
    </source>
</evidence>
<dbReference type="Pfam" id="PF01541">
    <property type="entry name" value="GIY-YIG"/>
    <property type="match status" value="1"/>
</dbReference>
<reference evidence="5" key="1">
    <citation type="journal article" date="2019" name="Int. J. Syst. Evol. Microbiol.">
        <title>The Global Catalogue of Microorganisms (GCM) 10K type strain sequencing project: providing services to taxonomists for standard genome sequencing and annotation.</title>
        <authorList>
            <consortium name="The Broad Institute Genomics Platform"/>
            <consortium name="The Broad Institute Genome Sequencing Center for Infectious Disease"/>
            <person name="Wu L."/>
            <person name="Ma J."/>
        </authorList>
    </citation>
    <scope>NUCLEOTIDE SEQUENCE [LARGE SCALE GENOMIC DNA]</scope>
    <source>
        <strain evidence="5">CGMCC 1.8957</strain>
    </source>
</reference>
<dbReference type="RefSeq" id="WP_189677114.1">
    <property type="nucleotide sequence ID" value="NZ_BNAQ01000005.1"/>
</dbReference>
<keyword evidence="5" id="KW-1185">Reference proteome</keyword>
<dbReference type="PROSITE" id="PS50164">
    <property type="entry name" value="GIY_YIG"/>
    <property type="match status" value="1"/>
</dbReference>
<dbReference type="PANTHER" id="PTHR34477">
    <property type="entry name" value="UPF0213 PROTEIN YHBQ"/>
    <property type="match status" value="1"/>
</dbReference>
<dbReference type="SUPFAM" id="SSF82771">
    <property type="entry name" value="GIY-YIG endonuclease"/>
    <property type="match status" value="1"/>
</dbReference>
<evidence type="ECO:0000256" key="1">
    <source>
        <dbReference type="ARBA" id="ARBA00007435"/>
    </source>
</evidence>
<feature type="compositionally biased region" description="Pro residues" evidence="2">
    <location>
        <begin position="111"/>
        <end position="124"/>
    </location>
</feature>
<dbReference type="Gene3D" id="3.40.1440.10">
    <property type="entry name" value="GIY-YIG endonuclease"/>
    <property type="match status" value="1"/>
</dbReference>
<feature type="region of interest" description="Disordered" evidence="2">
    <location>
        <begin position="83"/>
        <end position="124"/>
    </location>
</feature>
<dbReference type="Proteomes" id="UP000652430">
    <property type="component" value="Unassembled WGS sequence"/>
</dbReference>
<accession>A0ABQ3LRY9</accession>
<feature type="domain" description="GIY-YIG" evidence="3">
    <location>
        <begin position="1"/>
        <end position="70"/>
    </location>
</feature>
<sequence>MLRCADGHYYIGHTDNLEYRIGQHESGLTGGFTHTRRPVTLVWCQDFPSRLEALEAERRVKGWTRAKKEALIAGDWARLSLLARNRQDRTSPSTGSGRTEVGAGSFVSPVRPEPVEGPVPPKDR</sequence>
<evidence type="ECO:0000313" key="5">
    <source>
        <dbReference type="Proteomes" id="UP000652430"/>
    </source>
</evidence>
<dbReference type="InterPro" id="IPR035901">
    <property type="entry name" value="GIY-YIG_endonuc_sf"/>
</dbReference>
<name>A0ABQ3LRY9_9SPHN</name>
<gene>
    <name evidence="4" type="ORF">GCM10008023_32700</name>
</gene>
<dbReference type="PANTHER" id="PTHR34477:SF1">
    <property type="entry name" value="UPF0213 PROTEIN YHBQ"/>
    <property type="match status" value="1"/>
</dbReference>
<comment type="caution">
    <text evidence="4">The sequence shown here is derived from an EMBL/GenBank/DDBJ whole genome shotgun (WGS) entry which is preliminary data.</text>
</comment>
<organism evidence="4 5">
    <name type="scientific">Sphingomonas glacialis</name>
    <dbReference type="NCBI Taxonomy" id="658225"/>
    <lineage>
        <taxon>Bacteria</taxon>
        <taxon>Pseudomonadati</taxon>
        <taxon>Pseudomonadota</taxon>
        <taxon>Alphaproteobacteria</taxon>
        <taxon>Sphingomonadales</taxon>
        <taxon>Sphingomonadaceae</taxon>
        <taxon>Sphingomonas</taxon>
    </lineage>
</organism>
<dbReference type="CDD" id="cd10456">
    <property type="entry name" value="GIY-YIG_UPF0213"/>
    <property type="match status" value="1"/>
</dbReference>
<protein>
    <recommendedName>
        <fullName evidence="3">GIY-YIG domain-containing protein</fullName>
    </recommendedName>
</protein>